<evidence type="ECO:0000256" key="1">
    <source>
        <dbReference type="SAM" id="MobiDB-lite"/>
    </source>
</evidence>
<dbReference type="AlphaFoldDB" id="A0A6A4HA28"/>
<sequence length="294" mass="32513">MPQKYVKSITSPSELQAAMRNSLKQSITLNPPPSFPLPAKLSQLPGSKTTGEENGSAVLKDLVQEFLAEQLGLSGLSGNFFCELSVGVITESIPLILQRIANHSGFKLSARGIKDRSRAFFILLGRGELDTKLFLKSLETHLEEFPHLYQRWHFLPSDHDGSPESVGRHMETFRIPEFQRKEEAGHDSNSKTPLVLRRSQRISSKLDGVTLSTASIKRFALTGPVTPLKRNRNAEVEPEEARVIKKSKLSKPARPQRKENGNQTIGAPLKALGAKAKRTFGVGVSRSMKDKKPA</sequence>
<proteinExistence type="predicted"/>
<feature type="region of interest" description="Disordered" evidence="1">
    <location>
        <begin position="246"/>
        <end position="272"/>
    </location>
</feature>
<feature type="compositionally biased region" description="Basic residues" evidence="1">
    <location>
        <begin position="246"/>
        <end position="255"/>
    </location>
</feature>
<evidence type="ECO:0000313" key="2">
    <source>
        <dbReference type="EMBL" id="KAE9394911.1"/>
    </source>
</evidence>
<gene>
    <name evidence="2" type="ORF">BT96DRAFT_923242</name>
</gene>
<keyword evidence="3" id="KW-1185">Reference proteome</keyword>
<protein>
    <submittedName>
        <fullName evidence="2">Uncharacterized protein</fullName>
    </submittedName>
</protein>
<reference evidence="2" key="1">
    <citation type="journal article" date="2019" name="Environ. Microbiol.">
        <title>Fungal ecological strategies reflected in gene transcription - a case study of two litter decomposers.</title>
        <authorList>
            <person name="Barbi F."/>
            <person name="Kohler A."/>
            <person name="Barry K."/>
            <person name="Baskaran P."/>
            <person name="Daum C."/>
            <person name="Fauchery L."/>
            <person name="Ihrmark K."/>
            <person name="Kuo A."/>
            <person name="LaButti K."/>
            <person name="Lipzen A."/>
            <person name="Morin E."/>
            <person name="Grigoriev I.V."/>
            <person name="Henrissat B."/>
            <person name="Lindahl B."/>
            <person name="Martin F."/>
        </authorList>
    </citation>
    <scope>NUCLEOTIDE SEQUENCE</scope>
    <source>
        <strain evidence="2">JB14</strain>
    </source>
</reference>
<organism evidence="2 3">
    <name type="scientific">Gymnopus androsaceus JB14</name>
    <dbReference type="NCBI Taxonomy" id="1447944"/>
    <lineage>
        <taxon>Eukaryota</taxon>
        <taxon>Fungi</taxon>
        <taxon>Dikarya</taxon>
        <taxon>Basidiomycota</taxon>
        <taxon>Agaricomycotina</taxon>
        <taxon>Agaricomycetes</taxon>
        <taxon>Agaricomycetidae</taxon>
        <taxon>Agaricales</taxon>
        <taxon>Marasmiineae</taxon>
        <taxon>Omphalotaceae</taxon>
        <taxon>Gymnopus</taxon>
    </lineage>
</organism>
<accession>A0A6A4HA28</accession>
<dbReference type="Proteomes" id="UP000799118">
    <property type="component" value="Unassembled WGS sequence"/>
</dbReference>
<name>A0A6A4HA28_9AGAR</name>
<evidence type="ECO:0000313" key="3">
    <source>
        <dbReference type="Proteomes" id="UP000799118"/>
    </source>
</evidence>
<dbReference type="EMBL" id="ML769541">
    <property type="protein sequence ID" value="KAE9394911.1"/>
    <property type="molecule type" value="Genomic_DNA"/>
</dbReference>